<reference evidence="2 3" key="1">
    <citation type="journal article" date="2018" name="Mol. Biol. Evol.">
        <title>Broad Genomic Sampling Reveals a Smut Pathogenic Ancestry of the Fungal Clade Ustilaginomycotina.</title>
        <authorList>
            <person name="Kijpornyongpan T."/>
            <person name="Mondo S.J."/>
            <person name="Barry K."/>
            <person name="Sandor L."/>
            <person name="Lee J."/>
            <person name="Lipzen A."/>
            <person name="Pangilinan J."/>
            <person name="LaButti K."/>
            <person name="Hainaut M."/>
            <person name="Henrissat B."/>
            <person name="Grigoriev I.V."/>
            <person name="Spatafora J.W."/>
            <person name="Aime M.C."/>
        </authorList>
    </citation>
    <scope>NUCLEOTIDE SEQUENCE [LARGE SCALE GENOMIC DNA]</scope>
    <source>
        <strain evidence="2 3">MCA 4658</strain>
    </source>
</reference>
<proteinExistence type="predicted"/>
<dbReference type="AlphaFoldDB" id="A0A316VV34"/>
<evidence type="ECO:0000313" key="2">
    <source>
        <dbReference type="EMBL" id="PWN40293.1"/>
    </source>
</evidence>
<accession>A0A316VV34</accession>
<evidence type="ECO:0000256" key="1">
    <source>
        <dbReference type="SAM" id="MobiDB-lite"/>
    </source>
</evidence>
<sequence>MARRETSHLESRTHHPSSRRRRRRRRRRAVAKSRARYPVSRDQLRLFQKADLDLLATMLIQASAWHELARARVYDSLARSLAGTIGQCQESAYQLSPAGVVGVCTIPPHRFSSHTFSRHKSASAHACHARPRPRPRLASTLSTSLSKKNPHTEWYT</sequence>
<organism evidence="2 3">
    <name type="scientific">Ceraceosorus guamensis</name>
    <dbReference type="NCBI Taxonomy" id="1522189"/>
    <lineage>
        <taxon>Eukaryota</taxon>
        <taxon>Fungi</taxon>
        <taxon>Dikarya</taxon>
        <taxon>Basidiomycota</taxon>
        <taxon>Ustilaginomycotina</taxon>
        <taxon>Exobasidiomycetes</taxon>
        <taxon>Ceraceosorales</taxon>
        <taxon>Ceraceosoraceae</taxon>
        <taxon>Ceraceosorus</taxon>
    </lineage>
</organism>
<evidence type="ECO:0000313" key="3">
    <source>
        <dbReference type="Proteomes" id="UP000245783"/>
    </source>
</evidence>
<feature type="compositionally biased region" description="Low complexity" evidence="1">
    <location>
        <begin position="136"/>
        <end position="147"/>
    </location>
</feature>
<feature type="compositionally biased region" description="Basic and acidic residues" evidence="1">
    <location>
        <begin position="1"/>
        <end position="13"/>
    </location>
</feature>
<feature type="compositionally biased region" description="Basic residues" evidence="1">
    <location>
        <begin position="122"/>
        <end position="135"/>
    </location>
</feature>
<gene>
    <name evidence="2" type="ORF">IE81DRAFT_233626</name>
</gene>
<keyword evidence="3" id="KW-1185">Reference proteome</keyword>
<feature type="compositionally biased region" description="Basic residues" evidence="1">
    <location>
        <begin position="14"/>
        <end position="34"/>
    </location>
</feature>
<dbReference type="EMBL" id="KZ819422">
    <property type="protein sequence ID" value="PWN40293.1"/>
    <property type="molecule type" value="Genomic_DNA"/>
</dbReference>
<dbReference type="GeneID" id="37033019"/>
<name>A0A316VV34_9BASI</name>
<dbReference type="InParanoid" id="A0A316VV34"/>
<dbReference type="RefSeq" id="XP_025367453.1">
    <property type="nucleotide sequence ID" value="XM_025511149.1"/>
</dbReference>
<feature type="region of interest" description="Disordered" evidence="1">
    <location>
        <begin position="122"/>
        <end position="156"/>
    </location>
</feature>
<dbReference type="Proteomes" id="UP000245783">
    <property type="component" value="Unassembled WGS sequence"/>
</dbReference>
<feature type="region of interest" description="Disordered" evidence="1">
    <location>
        <begin position="1"/>
        <end position="34"/>
    </location>
</feature>
<protein>
    <submittedName>
        <fullName evidence="2">Uncharacterized protein</fullName>
    </submittedName>
</protein>